<dbReference type="VEuPathDB" id="FungiDB:CTRG_02931"/>
<dbReference type="Proteomes" id="UP000002037">
    <property type="component" value="Unassembled WGS sequence"/>
</dbReference>
<dbReference type="OrthoDB" id="4074633at2759"/>
<proteinExistence type="predicted"/>
<keyword evidence="2" id="KW-1185">Reference proteome</keyword>
<protein>
    <submittedName>
        <fullName evidence="1">Uncharacterized protein</fullName>
    </submittedName>
</protein>
<dbReference type="RefSeq" id="XP_002548634.1">
    <property type="nucleotide sequence ID" value="XM_002548588.1"/>
</dbReference>
<name>C5M959_CANTT</name>
<reference evidence="1 2" key="1">
    <citation type="journal article" date="2009" name="Nature">
        <title>Evolution of pathogenicity and sexual reproduction in eight Candida genomes.</title>
        <authorList>
            <person name="Butler G."/>
            <person name="Rasmussen M.D."/>
            <person name="Lin M.F."/>
            <person name="Santos M.A."/>
            <person name="Sakthikumar S."/>
            <person name="Munro C.A."/>
            <person name="Rheinbay E."/>
            <person name="Grabherr M."/>
            <person name="Forche A."/>
            <person name="Reedy J.L."/>
            <person name="Agrafioti I."/>
            <person name="Arnaud M.B."/>
            <person name="Bates S."/>
            <person name="Brown A.J."/>
            <person name="Brunke S."/>
            <person name="Costanzo M.C."/>
            <person name="Fitzpatrick D.A."/>
            <person name="de Groot P.W."/>
            <person name="Harris D."/>
            <person name="Hoyer L.L."/>
            <person name="Hube B."/>
            <person name="Klis F.M."/>
            <person name="Kodira C."/>
            <person name="Lennard N."/>
            <person name="Logue M.E."/>
            <person name="Martin R."/>
            <person name="Neiman A.M."/>
            <person name="Nikolaou E."/>
            <person name="Quail M.A."/>
            <person name="Quinn J."/>
            <person name="Santos M.C."/>
            <person name="Schmitzberger F.F."/>
            <person name="Sherlock G."/>
            <person name="Shah P."/>
            <person name="Silverstein K.A."/>
            <person name="Skrzypek M.S."/>
            <person name="Soll D."/>
            <person name="Staggs R."/>
            <person name="Stansfield I."/>
            <person name="Stumpf M.P."/>
            <person name="Sudbery P.E."/>
            <person name="Srikantha T."/>
            <person name="Zeng Q."/>
            <person name="Berman J."/>
            <person name="Berriman M."/>
            <person name="Heitman J."/>
            <person name="Gow N.A."/>
            <person name="Lorenz M.C."/>
            <person name="Birren B.W."/>
            <person name="Kellis M."/>
            <person name="Cuomo C.A."/>
        </authorList>
    </citation>
    <scope>NUCLEOTIDE SEQUENCE [LARGE SCALE GENOMIC DNA]</scope>
    <source>
        <strain evidence="2">ATCC MYA-3404 / T1</strain>
    </source>
</reference>
<sequence length="506" mass="59676">MNKLLKDLTSTNEHRVSVLQLYRELLRKTNKLHQNQLPSSINQYELQFSIKESFHKRYGSTHDITIQLLKGIRLNEILELNQWNDLEELIKEERRLFFEYQKRRASYLKNKVNIHEKQINNLRGKAKSQILSSKKGKLKYQKPDLSTANGKSQFLKDGLKESKFHGSLILQRFIHELQLLNKLPDPKLLPYTPERIFTTGDNLDSRHIVGGVTNHALSHYDQDILQSIIIPGLEYEINKNYLDELRTILQEKGPYEAVIKETNSGIVPLPYIMQPTKHKIGREELAVLVKRQTFCLRMMKIWEADKELPEENMQRDGSYIIKRSKGWGDQELVYPRQYYQKYCDGEELFEVLLQIEINKNKKVKTPIDFDKYYWGESLDISSQYLRQEYNKTIKESQIDLLPLQQELQKKYNAEYDKKVEKYNTLSMNLIKHNVFKHSEIVSPVNCNTIYNGLEKRSIDKFPVKDKVGKGKSLSDLITEVGLKSYEFGNKFTKRVTQIIKRISYKY</sequence>
<dbReference type="EMBL" id="GG692397">
    <property type="protein sequence ID" value="EER34113.1"/>
    <property type="molecule type" value="Genomic_DNA"/>
</dbReference>
<dbReference type="KEGG" id="ctp:CTRG_02931"/>
<dbReference type="AlphaFoldDB" id="C5M959"/>
<dbReference type="GeneID" id="8299380"/>
<dbReference type="eggNOG" id="ENOG502RPTY">
    <property type="taxonomic scope" value="Eukaryota"/>
</dbReference>
<dbReference type="HOGENOM" id="CLU_041297_0_0_1"/>
<gene>
    <name evidence="1" type="ORF">CTRG_02931</name>
</gene>
<organism evidence="1 2">
    <name type="scientific">Candida tropicalis (strain ATCC MYA-3404 / T1)</name>
    <name type="common">Yeast</name>
    <dbReference type="NCBI Taxonomy" id="294747"/>
    <lineage>
        <taxon>Eukaryota</taxon>
        <taxon>Fungi</taxon>
        <taxon>Dikarya</taxon>
        <taxon>Ascomycota</taxon>
        <taxon>Saccharomycotina</taxon>
        <taxon>Pichiomycetes</taxon>
        <taxon>Debaryomycetaceae</taxon>
        <taxon>Candida/Lodderomyces clade</taxon>
        <taxon>Candida</taxon>
    </lineage>
</organism>
<accession>C5M959</accession>
<evidence type="ECO:0000313" key="2">
    <source>
        <dbReference type="Proteomes" id="UP000002037"/>
    </source>
</evidence>
<evidence type="ECO:0000313" key="1">
    <source>
        <dbReference type="EMBL" id="EER34113.1"/>
    </source>
</evidence>